<proteinExistence type="predicted"/>
<accession>A0AA39CDD6</accession>
<feature type="signal peptide" evidence="1">
    <location>
        <begin position="1"/>
        <end position="19"/>
    </location>
</feature>
<gene>
    <name evidence="2" type="ORF">H2200_011667</name>
</gene>
<feature type="chain" id="PRO_5041425122" description="SnoaL-like domain-containing protein" evidence="1">
    <location>
        <begin position="20"/>
        <end position="200"/>
    </location>
</feature>
<evidence type="ECO:0000313" key="2">
    <source>
        <dbReference type="EMBL" id="KAJ9604144.1"/>
    </source>
</evidence>
<evidence type="ECO:0000313" key="3">
    <source>
        <dbReference type="Proteomes" id="UP001172673"/>
    </source>
</evidence>
<comment type="caution">
    <text evidence="2">The sequence shown here is derived from an EMBL/GenBank/DDBJ whole genome shotgun (WGS) entry which is preliminary data.</text>
</comment>
<evidence type="ECO:0008006" key="4">
    <source>
        <dbReference type="Google" id="ProtNLM"/>
    </source>
</evidence>
<reference evidence="2" key="1">
    <citation type="submission" date="2022-10" db="EMBL/GenBank/DDBJ databases">
        <title>Culturing micro-colonial fungi from biological soil crusts in the Mojave desert and describing Neophaeococcomyces mojavensis, and introducing the new genera and species Taxawa tesnikishii.</title>
        <authorList>
            <person name="Kurbessoian T."/>
            <person name="Stajich J.E."/>
        </authorList>
    </citation>
    <scope>NUCLEOTIDE SEQUENCE</scope>
    <source>
        <strain evidence="2">TK_41</strain>
    </source>
</reference>
<protein>
    <recommendedName>
        <fullName evidence="4">SnoaL-like domain-containing protein</fullName>
    </recommendedName>
</protein>
<dbReference type="Proteomes" id="UP001172673">
    <property type="component" value="Unassembled WGS sequence"/>
</dbReference>
<keyword evidence="3" id="KW-1185">Reference proteome</keyword>
<organism evidence="2 3">
    <name type="scientific">Cladophialophora chaetospira</name>
    <dbReference type="NCBI Taxonomy" id="386627"/>
    <lineage>
        <taxon>Eukaryota</taxon>
        <taxon>Fungi</taxon>
        <taxon>Dikarya</taxon>
        <taxon>Ascomycota</taxon>
        <taxon>Pezizomycotina</taxon>
        <taxon>Eurotiomycetes</taxon>
        <taxon>Chaetothyriomycetidae</taxon>
        <taxon>Chaetothyriales</taxon>
        <taxon>Herpotrichiellaceae</taxon>
        <taxon>Cladophialophora</taxon>
    </lineage>
</organism>
<keyword evidence="1" id="KW-0732">Signal</keyword>
<sequence length="200" mass="22513">MLLSLASFLACLFVTISFGLPAPSGGVPNHLSLRHVEGIPQVRDVNTADNDPDKYGASIVSSFRQLAYKGRISIAKIGLAINGMIDDAEQTVSGIVFNDDKTKSQFTQYLRDELVDYYPNKNVLIYHYIDYEGLVVSLSNHFHQHYELAISWRRTYGYEIEVFDTGRYGPATVVDYRIWVIGGNFSEPDDDGIITFFQRG</sequence>
<dbReference type="AlphaFoldDB" id="A0AA39CDD6"/>
<dbReference type="EMBL" id="JAPDRK010000020">
    <property type="protein sequence ID" value="KAJ9604144.1"/>
    <property type="molecule type" value="Genomic_DNA"/>
</dbReference>
<evidence type="ECO:0000256" key="1">
    <source>
        <dbReference type="SAM" id="SignalP"/>
    </source>
</evidence>
<name>A0AA39CDD6_9EURO</name>